<reference evidence="6 7" key="1">
    <citation type="submission" date="2019-02" db="EMBL/GenBank/DDBJ databases">
        <title>Deep-cultivation of Planctomycetes and their phenomic and genomic characterization uncovers novel biology.</title>
        <authorList>
            <person name="Wiegand S."/>
            <person name="Jogler M."/>
            <person name="Boedeker C."/>
            <person name="Pinto D."/>
            <person name="Vollmers J."/>
            <person name="Rivas-Marin E."/>
            <person name="Kohn T."/>
            <person name="Peeters S.H."/>
            <person name="Heuer A."/>
            <person name="Rast P."/>
            <person name="Oberbeckmann S."/>
            <person name="Bunk B."/>
            <person name="Jeske O."/>
            <person name="Meyerdierks A."/>
            <person name="Storesund J.E."/>
            <person name="Kallscheuer N."/>
            <person name="Luecker S."/>
            <person name="Lage O.M."/>
            <person name="Pohl T."/>
            <person name="Merkel B.J."/>
            <person name="Hornburger P."/>
            <person name="Mueller R.-W."/>
            <person name="Bruemmer F."/>
            <person name="Labrenz M."/>
            <person name="Spormann A.M."/>
            <person name="Op den Camp H."/>
            <person name="Overmann J."/>
            <person name="Amann R."/>
            <person name="Jetten M.S.M."/>
            <person name="Mascher T."/>
            <person name="Medema M.H."/>
            <person name="Devos D.P."/>
            <person name="Kaster A.-K."/>
            <person name="Ovreas L."/>
            <person name="Rohde M."/>
            <person name="Galperin M.Y."/>
            <person name="Jogler C."/>
        </authorList>
    </citation>
    <scope>NUCLEOTIDE SEQUENCE [LARGE SCALE GENOMIC DNA]</scope>
    <source>
        <strain evidence="6 7">Pan216</strain>
    </source>
</reference>
<dbReference type="CDD" id="cd03220">
    <property type="entry name" value="ABC_KpsT_Wzt"/>
    <property type="match status" value="1"/>
</dbReference>
<feature type="domain" description="ABC transporter" evidence="5">
    <location>
        <begin position="43"/>
        <end position="262"/>
    </location>
</feature>
<sequence>MSFSLRAEQLSKRFRVSWSDVHADYRTLREDVMGLFRRPLAWLKGTPTDTTNEDFWALREVDLDVAPGEIVGIVGRNGAGKSTLLKIISGITKPTSGRLLLRGRVGSLLEVGVGFHPELSGRENILLAGAIAGMRHAEIRAKFDQIVAFSEIEGFLDTPVKRYSSGMYVRLAFSVAAHLESEILVVDEVLAVGDAAFQRKCLGQLHETTQSGRTVLFVSHNMGAIRQVCQSCLWLDEGKVRDRGEPAEVIGNYLKQVRPETTSEITFDEDERLPFQLRAVRLLDLQGERQSTFTCDEPVVLEMDCVSRKRVRMLFGQIHLLSSRDGALIYEGDSHDRGENPFDQMEPGRWRVRWTLPARLLAPGSYDVHLDFVSHMSDGPRNIFSPGITCTFELNDFASTLGAKRRGHLGALIAWEATMEQGQREGE</sequence>
<dbReference type="SMART" id="SM00382">
    <property type="entry name" value="AAA"/>
    <property type="match status" value="1"/>
</dbReference>
<dbReference type="InterPro" id="IPR050683">
    <property type="entry name" value="Bact_Polysacc_Export_ATP-bd"/>
</dbReference>
<name>A0A518AWY0_9BACT</name>
<dbReference type="SUPFAM" id="SSF52540">
    <property type="entry name" value="P-loop containing nucleoside triphosphate hydrolases"/>
    <property type="match status" value="1"/>
</dbReference>
<keyword evidence="3" id="KW-0547">Nucleotide-binding</keyword>
<dbReference type="EMBL" id="CP036279">
    <property type="protein sequence ID" value="QDU59245.1"/>
    <property type="molecule type" value="Genomic_DNA"/>
</dbReference>
<dbReference type="InterPro" id="IPR015860">
    <property type="entry name" value="ABC_transpr_TagH-like"/>
</dbReference>
<dbReference type="KEGG" id="knv:Pan216_00720"/>
<accession>A0A518AWY0</accession>
<dbReference type="Proteomes" id="UP000317093">
    <property type="component" value="Chromosome"/>
</dbReference>
<evidence type="ECO:0000256" key="3">
    <source>
        <dbReference type="ARBA" id="ARBA00022741"/>
    </source>
</evidence>
<comment type="similarity">
    <text evidence="1">Belongs to the ABC transporter superfamily.</text>
</comment>
<protein>
    <submittedName>
        <fullName evidence="6">Teichoic acids export ATP-binding protein TagH</fullName>
    </submittedName>
</protein>
<dbReference type="GO" id="GO:0005524">
    <property type="term" value="F:ATP binding"/>
    <property type="evidence" value="ECO:0007669"/>
    <property type="project" value="UniProtKB-KW"/>
</dbReference>
<dbReference type="GO" id="GO:0016887">
    <property type="term" value="F:ATP hydrolysis activity"/>
    <property type="evidence" value="ECO:0007669"/>
    <property type="project" value="InterPro"/>
</dbReference>
<dbReference type="Pfam" id="PF00005">
    <property type="entry name" value="ABC_tran"/>
    <property type="match status" value="1"/>
</dbReference>
<evidence type="ECO:0000313" key="7">
    <source>
        <dbReference type="Proteomes" id="UP000317093"/>
    </source>
</evidence>
<evidence type="ECO:0000256" key="4">
    <source>
        <dbReference type="ARBA" id="ARBA00022840"/>
    </source>
</evidence>
<organism evidence="6 7">
    <name type="scientific">Kolteria novifilia</name>
    <dbReference type="NCBI Taxonomy" id="2527975"/>
    <lineage>
        <taxon>Bacteria</taxon>
        <taxon>Pseudomonadati</taxon>
        <taxon>Planctomycetota</taxon>
        <taxon>Planctomycetia</taxon>
        <taxon>Kolteriales</taxon>
        <taxon>Kolteriaceae</taxon>
        <taxon>Kolteria</taxon>
    </lineage>
</organism>
<dbReference type="Gene3D" id="3.40.50.300">
    <property type="entry name" value="P-loop containing nucleotide triphosphate hydrolases"/>
    <property type="match status" value="1"/>
</dbReference>
<keyword evidence="2" id="KW-0813">Transport</keyword>
<dbReference type="InterPro" id="IPR003593">
    <property type="entry name" value="AAA+_ATPase"/>
</dbReference>
<dbReference type="PROSITE" id="PS50893">
    <property type="entry name" value="ABC_TRANSPORTER_2"/>
    <property type="match status" value="1"/>
</dbReference>
<keyword evidence="7" id="KW-1185">Reference proteome</keyword>
<dbReference type="PANTHER" id="PTHR46743">
    <property type="entry name" value="TEICHOIC ACIDS EXPORT ATP-BINDING PROTEIN TAGH"/>
    <property type="match status" value="1"/>
</dbReference>
<evidence type="ECO:0000259" key="5">
    <source>
        <dbReference type="PROSITE" id="PS50893"/>
    </source>
</evidence>
<dbReference type="GO" id="GO:0140359">
    <property type="term" value="F:ABC-type transporter activity"/>
    <property type="evidence" value="ECO:0007669"/>
    <property type="project" value="InterPro"/>
</dbReference>
<evidence type="ECO:0000256" key="2">
    <source>
        <dbReference type="ARBA" id="ARBA00022448"/>
    </source>
</evidence>
<dbReference type="InterPro" id="IPR027417">
    <property type="entry name" value="P-loop_NTPase"/>
</dbReference>
<gene>
    <name evidence="6" type="primary">tagH_1</name>
    <name evidence="6" type="ORF">Pan216_00720</name>
</gene>
<evidence type="ECO:0000256" key="1">
    <source>
        <dbReference type="ARBA" id="ARBA00005417"/>
    </source>
</evidence>
<dbReference type="Gene3D" id="2.70.50.60">
    <property type="entry name" value="abc- transporter (atp binding component) like domain"/>
    <property type="match status" value="1"/>
</dbReference>
<evidence type="ECO:0000313" key="6">
    <source>
        <dbReference type="EMBL" id="QDU59245.1"/>
    </source>
</evidence>
<dbReference type="RefSeq" id="WP_419193096.1">
    <property type="nucleotide sequence ID" value="NZ_CP036279.1"/>
</dbReference>
<dbReference type="CDD" id="cd10147">
    <property type="entry name" value="Wzt_C-like"/>
    <property type="match status" value="1"/>
</dbReference>
<dbReference type="PANTHER" id="PTHR46743:SF2">
    <property type="entry name" value="TEICHOIC ACIDS EXPORT ATP-BINDING PROTEIN TAGH"/>
    <property type="match status" value="1"/>
</dbReference>
<dbReference type="AlphaFoldDB" id="A0A518AWY0"/>
<dbReference type="InterPro" id="IPR029439">
    <property type="entry name" value="Wzt_C"/>
</dbReference>
<dbReference type="InterPro" id="IPR003439">
    <property type="entry name" value="ABC_transporter-like_ATP-bd"/>
</dbReference>
<proteinExistence type="inferred from homology"/>
<dbReference type="GO" id="GO:0016020">
    <property type="term" value="C:membrane"/>
    <property type="evidence" value="ECO:0007669"/>
    <property type="project" value="InterPro"/>
</dbReference>
<keyword evidence="4 6" id="KW-0067">ATP-binding</keyword>